<keyword evidence="3" id="KW-1185">Reference proteome</keyword>
<gene>
    <name evidence="2" type="ORF">IJ22_38970</name>
</gene>
<name>A0A0U2UQ91_9BACL</name>
<dbReference type="KEGG" id="pnp:IJ22_38970"/>
<protein>
    <submittedName>
        <fullName evidence="2">Uncharacterized protein</fullName>
    </submittedName>
</protein>
<keyword evidence="1" id="KW-1133">Transmembrane helix</keyword>
<dbReference type="Proteomes" id="UP000061660">
    <property type="component" value="Chromosome"/>
</dbReference>
<feature type="transmembrane region" description="Helical" evidence="1">
    <location>
        <begin position="118"/>
        <end position="142"/>
    </location>
</feature>
<keyword evidence="1" id="KW-0472">Membrane</keyword>
<evidence type="ECO:0000256" key="1">
    <source>
        <dbReference type="SAM" id="Phobius"/>
    </source>
</evidence>
<feature type="transmembrane region" description="Helical" evidence="1">
    <location>
        <begin position="522"/>
        <end position="544"/>
    </location>
</feature>
<dbReference type="OrthoDB" id="138672at2"/>
<dbReference type="AlphaFoldDB" id="A0A0U2UQ91"/>
<evidence type="ECO:0000313" key="2">
    <source>
        <dbReference type="EMBL" id="ALS24209.1"/>
    </source>
</evidence>
<feature type="transmembrane region" description="Helical" evidence="1">
    <location>
        <begin position="333"/>
        <end position="353"/>
    </location>
</feature>
<dbReference type="STRING" id="162209.IJ22_38970"/>
<organism evidence="2 3">
    <name type="scientific">Paenibacillus naphthalenovorans</name>
    <dbReference type="NCBI Taxonomy" id="162209"/>
    <lineage>
        <taxon>Bacteria</taxon>
        <taxon>Bacillati</taxon>
        <taxon>Bacillota</taxon>
        <taxon>Bacilli</taxon>
        <taxon>Bacillales</taxon>
        <taxon>Paenibacillaceae</taxon>
        <taxon>Paenibacillus</taxon>
    </lineage>
</organism>
<sequence length="557" mass="61439">MNKTLLLTRILLKNGGGQLTGAGRKKRRLSVRFLLPVLLLAAFLPLMFSLVSLVSFMYDGLASFGLEGMIPGLGLAVTCVVIFIFGVFYVINVFYFSQDVEHLLPLPLKPAQILTAKLIVTLLYEYLTQLLLLLPVLLTFGIKNGSGIVYYIYSGLIFLALPIIPLVLSSLVAMITMSFSSIARNKDRFRMLAGIVAVILSVGGNILFQRTMNKSMNPEQLQDMLQNGHNAFIDLAARAFPSAKLAADALLKETSLAGLANLTLFLSLSCLFFIGFVFLGQRLYFKGVLGISESSARRKRLSASRYDKLTVQQSVLKAYLIKELRILFRTPPYFLNCVLMSFLWPVFFLIPVLTQPNLMESLRTAESIVNHDGMAALILAGGAGIFLFVSGTNPTASTSISREGTGFFVNKYLPVAYGKMISAKMLAGWLLTLSSAFLLTALAYLLLQLPLLLVLLLLLVSIPATLFCCLTGVLIDLLMPKLHWDNEQKAVKQNLNGIYNMLIGILAAGLIFFVVFKLELSLLSTALALLVLFIGADLLLYRLLMTKGRKWFLKIEV</sequence>
<feature type="transmembrane region" description="Helical" evidence="1">
    <location>
        <begin position="259"/>
        <end position="279"/>
    </location>
</feature>
<feature type="transmembrane region" description="Helical" evidence="1">
    <location>
        <begin position="498"/>
        <end position="516"/>
    </location>
</feature>
<dbReference type="InterPro" id="IPR031599">
    <property type="entry name" value="ABC_tran_2"/>
</dbReference>
<accession>A0A0U2UQ91</accession>
<feature type="transmembrane region" description="Helical" evidence="1">
    <location>
        <begin position="189"/>
        <end position="208"/>
    </location>
</feature>
<feature type="transmembrane region" description="Helical" evidence="1">
    <location>
        <begin position="453"/>
        <end position="478"/>
    </location>
</feature>
<feature type="transmembrane region" description="Helical" evidence="1">
    <location>
        <begin position="33"/>
        <end position="58"/>
    </location>
</feature>
<feature type="transmembrane region" description="Helical" evidence="1">
    <location>
        <begin position="426"/>
        <end position="447"/>
    </location>
</feature>
<proteinExistence type="predicted"/>
<dbReference type="Pfam" id="PF16949">
    <property type="entry name" value="ABC_tran_2"/>
    <property type="match status" value="1"/>
</dbReference>
<reference evidence="2 3" key="2">
    <citation type="journal article" date="2016" name="Genome Announc.">
        <title>Complete Genome Sequences of Two Interactive Moderate Thermophiles, Paenibacillus napthalenovorans 32O-Y and Paenibacillus sp. 32O-W.</title>
        <authorList>
            <person name="Butler R.R.III."/>
            <person name="Wang J."/>
            <person name="Stark B.C."/>
            <person name="Pombert J.F."/>
        </authorList>
    </citation>
    <scope>NUCLEOTIDE SEQUENCE [LARGE SCALE GENOMIC DNA]</scope>
    <source>
        <strain evidence="2 3">32O-Y</strain>
    </source>
</reference>
<feature type="transmembrane region" description="Helical" evidence="1">
    <location>
        <begin position="373"/>
        <end position="392"/>
    </location>
</feature>
<dbReference type="RefSeq" id="WP_062409933.1">
    <property type="nucleotide sequence ID" value="NZ_CP013652.1"/>
</dbReference>
<feature type="transmembrane region" description="Helical" evidence="1">
    <location>
        <begin position="70"/>
        <end position="97"/>
    </location>
</feature>
<feature type="transmembrane region" description="Helical" evidence="1">
    <location>
        <begin position="148"/>
        <end position="177"/>
    </location>
</feature>
<keyword evidence="1" id="KW-0812">Transmembrane</keyword>
<reference evidence="3" key="1">
    <citation type="submission" date="2015-12" db="EMBL/GenBank/DDBJ databases">
        <title>Complete genome sequences of two moderately thermophilic Paenibacillus species.</title>
        <authorList>
            <person name="Butler R.III."/>
            <person name="Wang J."/>
            <person name="Stark B.C."/>
            <person name="Pombert J.-F."/>
        </authorList>
    </citation>
    <scope>NUCLEOTIDE SEQUENCE [LARGE SCALE GENOMIC DNA]</scope>
    <source>
        <strain evidence="3">32O-Y</strain>
    </source>
</reference>
<evidence type="ECO:0000313" key="3">
    <source>
        <dbReference type="Proteomes" id="UP000061660"/>
    </source>
</evidence>
<dbReference type="EMBL" id="CP013652">
    <property type="protein sequence ID" value="ALS24209.1"/>
    <property type="molecule type" value="Genomic_DNA"/>
</dbReference>
<dbReference type="PATRIC" id="fig|162209.4.peg.4132"/>